<gene>
    <name evidence="2" type="ORF">RW1_025_00060</name>
</gene>
<evidence type="ECO:0000256" key="1">
    <source>
        <dbReference type="SAM" id="MobiDB-lite"/>
    </source>
</evidence>
<protein>
    <submittedName>
        <fullName evidence="2">Uncharacterized protein</fullName>
    </submittedName>
</protein>
<evidence type="ECO:0000313" key="3">
    <source>
        <dbReference type="Proteomes" id="UP000019491"/>
    </source>
</evidence>
<evidence type="ECO:0000313" key="2">
    <source>
        <dbReference type="EMBL" id="GAF45680.1"/>
    </source>
</evidence>
<proteinExistence type="predicted"/>
<comment type="caution">
    <text evidence="2">The sequence shown here is derived from an EMBL/GenBank/DDBJ whole genome shotgun (WGS) entry which is preliminary data.</text>
</comment>
<keyword evidence="3" id="KW-1185">Reference proteome</keyword>
<reference evidence="2 3" key="1">
    <citation type="submission" date="2014-02" db="EMBL/GenBank/DDBJ databases">
        <title>Whole genome shotgun sequence of Rhodococcus wratislaviensis NBRC 100605.</title>
        <authorList>
            <person name="Hosoyama A."/>
            <person name="Tsuchikane K."/>
            <person name="Yoshida I."/>
            <person name="Ohji S."/>
            <person name="Ichikawa N."/>
            <person name="Yamazoe A."/>
            <person name="Fujita N."/>
        </authorList>
    </citation>
    <scope>NUCLEOTIDE SEQUENCE [LARGE SCALE GENOMIC DNA]</scope>
    <source>
        <strain evidence="2 3">NBRC 100605</strain>
    </source>
</reference>
<feature type="region of interest" description="Disordered" evidence="1">
    <location>
        <begin position="170"/>
        <end position="192"/>
    </location>
</feature>
<name>X0R449_RHOWR</name>
<dbReference type="AlphaFoldDB" id="X0R449"/>
<dbReference type="Proteomes" id="UP000019491">
    <property type="component" value="Unassembled WGS sequence"/>
</dbReference>
<organism evidence="2 3">
    <name type="scientific">Rhodococcus wratislaviensis NBRC 100605</name>
    <dbReference type="NCBI Taxonomy" id="1219028"/>
    <lineage>
        <taxon>Bacteria</taxon>
        <taxon>Bacillati</taxon>
        <taxon>Actinomycetota</taxon>
        <taxon>Actinomycetes</taxon>
        <taxon>Mycobacteriales</taxon>
        <taxon>Nocardiaceae</taxon>
        <taxon>Rhodococcus</taxon>
    </lineage>
</organism>
<dbReference type="EMBL" id="BAWF01000025">
    <property type="protein sequence ID" value="GAF45680.1"/>
    <property type="molecule type" value="Genomic_DNA"/>
</dbReference>
<accession>X0R449</accession>
<sequence>MRVKHEAHRNRILITRAEIIPGTRSPRHRALQAALDAGAILEDAKVTVDSVVEYGVESTFEPSMNSGARGFQATLDEALASGAGVHESGRTWTTEWTPSQGHLVMRLVAAMPTRVDHPPALVDEDLRPLPYATGAADLTRFWDVSTSSNRPHCLIVGPDRRRQDVGDPYVAHRGGAPGHPVRRRRSEDDRTRWPRGLPRLWRDLCMTRSARQCSCARCTPR</sequence>